<name>A0A9N8DAE5_9STRA</name>
<organism evidence="2 3">
    <name type="scientific">Seminavis robusta</name>
    <dbReference type="NCBI Taxonomy" id="568900"/>
    <lineage>
        <taxon>Eukaryota</taxon>
        <taxon>Sar</taxon>
        <taxon>Stramenopiles</taxon>
        <taxon>Ochrophyta</taxon>
        <taxon>Bacillariophyta</taxon>
        <taxon>Bacillariophyceae</taxon>
        <taxon>Bacillariophycidae</taxon>
        <taxon>Naviculales</taxon>
        <taxon>Naviculaceae</taxon>
        <taxon>Seminavis</taxon>
    </lineage>
</organism>
<protein>
    <submittedName>
        <fullName evidence="2">Uncharacterized protein</fullName>
    </submittedName>
</protein>
<proteinExistence type="predicted"/>
<dbReference type="Proteomes" id="UP001153069">
    <property type="component" value="Unassembled WGS sequence"/>
</dbReference>
<evidence type="ECO:0000313" key="3">
    <source>
        <dbReference type="Proteomes" id="UP001153069"/>
    </source>
</evidence>
<dbReference type="EMBL" id="CAICTM010000001">
    <property type="protein sequence ID" value="CAB9496084.1"/>
    <property type="molecule type" value="Genomic_DNA"/>
</dbReference>
<accession>A0A9N8DAE5</accession>
<feature type="region of interest" description="Disordered" evidence="1">
    <location>
        <begin position="287"/>
        <end position="322"/>
    </location>
</feature>
<evidence type="ECO:0000313" key="2">
    <source>
        <dbReference type="EMBL" id="CAB9496084.1"/>
    </source>
</evidence>
<gene>
    <name evidence="2" type="ORF">SEMRO_1_G000630.1</name>
</gene>
<evidence type="ECO:0000256" key="1">
    <source>
        <dbReference type="SAM" id="MobiDB-lite"/>
    </source>
</evidence>
<reference evidence="2" key="1">
    <citation type="submission" date="2020-06" db="EMBL/GenBank/DDBJ databases">
        <authorList>
            <consortium name="Plant Systems Biology data submission"/>
        </authorList>
    </citation>
    <scope>NUCLEOTIDE SEQUENCE</scope>
    <source>
        <strain evidence="2">D6</strain>
    </source>
</reference>
<feature type="region of interest" description="Disordered" evidence="1">
    <location>
        <begin position="1"/>
        <end position="21"/>
    </location>
</feature>
<keyword evidence="3" id="KW-1185">Reference proteome</keyword>
<dbReference type="AlphaFoldDB" id="A0A9N8DAE5"/>
<sequence>MKRSAATDDPSQRDKKLRRSSGLEALTLGGATESKDGCKRQEELMATAPLRALPLVLVNSGFLFKHECLSAAATCRDWRDVWNEVEDKCQSDCLVEISCVKDDQDEWPDWVECSGLQTAIPTQAFVRQIFNRANDLKVAACRTESEKREVRDNLPKWGVTFHRAKVVVVDSTILVPGGLAIMLFKYDCDSNPSSTGTWIKLDWEVTLTEDMEVAMGLGERAQNLYDAQGSRPLFDWHFVQFPYEAAFRLFIRHAFRTATRPRRHVAGANVGPVPALPRREVAGANVGLAPAAMQPPPSPPAAVASDAEAEHAHGETGDDAET</sequence>
<comment type="caution">
    <text evidence="2">The sequence shown here is derived from an EMBL/GenBank/DDBJ whole genome shotgun (WGS) entry which is preliminary data.</text>
</comment>